<dbReference type="SUPFAM" id="SSF111331">
    <property type="entry name" value="NAD kinase/diacylglycerol kinase-like"/>
    <property type="match status" value="1"/>
</dbReference>
<evidence type="ECO:0000313" key="1">
    <source>
        <dbReference type="EMBL" id="KAL2629491.1"/>
    </source>
</evidence>
<name>A0ABD1YFD0_9MARC</name>
<evidence type="ECO:0000313" key="2">
    <source>
        <dbReference type="Proteomes" id="UP001605036"/>
    </source>
</evidence>
<organism evidence="1 2">
    <name type="scientific">Riccia fluitans</name>
    <dbReference type="NCBI Taxonomy" id="41844"/>
    <lineage>
        <taxon>Eukaryota</taxon>
        <taxon>Viridiplantae</taxon>
        <taxon>Streptophyta</taxon>
        <taxon>Embryophyta</taxon>
        <taxon>Marchantiophyta</taxon>
        <taxon>Marchantiopsida</taxon>
        <taxon>Marchantiidae</taxon>
        <taxon>Marchantiales</taxon>
        <taxon>Ricciaceae</taxon>
        <taxon>Riccia</taxon>
    </lineage>
</organism>
<comment type="caution">
    <text evidence="1">The sequence shown here is derived from an EMBL/GenBank/DDBJ whole genome shotgun (WGS) entry which is preliminary data.</text>
</comment>
<dbReference type="EMBL" id="JBHFFA010000004">
    <property type="protein sequence ID" value="KAL2629491.1"/>
    <property type="molecule type" value="Genomic_DNA"/>
</dbReference>
<dbReference type="AlphaFoldDB" id="A0ABD1YFD0"/>
<dbReference type="PANTHER" id="PTHR15593:SF3">
    <property type="entry name" value="PROTEIN DDB_G0292252-RELATED"/>
    <property type="match status" value="1"/>
</dbReference>
<proteinExistence type="predicted"/>
<sequence>MSRDSSKLRFHSQNKMQNSVVAKLVAKRKQKQKDTLSLKEIQEDIKRIMRATGSRNPQFQEASRGIKFTQGFKPQDWGKKKKRVEAILTETAFFNFWVLMSKPEIATFFMEALLSRINEMDIEEEMSPQERSKLLHTVRREWDYGKEYEVKDAEPWCPGHPLVKRTFKFFTKIPAEYYIHTSMRATVLNTIIMLMLFHPVNFANPQIAAALISFGPDPFLERMDQLAWKGVAIKLKCKSNVSDDDLPCTLAGTGWIYLWLQNEVLNGNGQAVIAGICGALELIARERGEVLTPAKELQIMCLLTTVSGIVSLVHLSPENQEKAEFFAAEYAQWFSPIREIAQNTAQVLWLEGKAPGSALRKRCASSDARFGLTQPTRVTHSSIHVVVSSKSHSSYNLTYLLNATPIEADVEPYNDVDYVHYTRWRMILQMLRCCGVEEVIAESEAHGPTVLSQQPPDFIATVYERLLLIMAEAGQYPDAGSAANLRAQGVKQVWNEISQMLNLKEAISPPVDEVLINDLPTIRLNSLRFTTIQAQPSWQPNQSTMTSGVHGGLPRFSRTGAEDILLTIISRTVDVNVYMNPVLLEAQRQTGVKEVVKVLVGGGDGYMNYILQGFINLHYFGEKLPPAVLDQLDFRFYLLPTGNVNSLATYIGVNDIWYDANIKRMLTSGLPFVPHVASPKQIHEDLFGLKQKQQELDPDWQTITPRNLLTKQVENYVLEATNNFRISIFKCDAWYHDGQTETYCTIPFFARAEIGLTAALVSPMGERQLGQHAGAPRAARTATETIASMCQKVGFNFSITFTGLAFDDKELPHKKEEGRYTSFMVVNVPKPHEHSLACEPWSDHMDFFVLDSTHKAVADQKINSLSDLAYWSRPGRANWISVEAVKGEEEESPINFDIVIDGEVFGPFHRVTFSPCIHPMHRNQNLKLPLMTYWPPQISRFK</sequence>
<keyword evidence="2" id="KW-1185">Reference proteome</keyword>
<dbReference type="PANTHER" id="PTHR15593">
    <property type="entry name" value="PHOSPHATIDYLINOSITOL 3-KINASE REGULATORY SUBUNIT"/>
    <property type="match status" value="1"/>
</dbReference>
<dbReference type="InterPro" id="IPR016064">
    <property type="entry name" value="NAD/diacylglycerol_kinase_sf"/>
</dbReference>
<protein>
    <submittedName>
        <fullName evidence="1">Uncharacterized protein</fullName>
    </submittedName>
</protein>
<accession>A0ABD1YFD0</accession>
<reference evidence="1 2" key="1">
    <citation type="submission" date="2024-09" db="EMBL/GenBank/DDBJ databases">
        <title>Chromosome-scale assembly of Riccia fluitans.</title>
        <authorList>
            <person name="Paukszto L."/>
            <person name="Sawicki J."/>
            <person name="Karawczyk K."/>
            <person name="Piernik-Szablinska J."/>
            <person name="Szczecinska M."/>
            <person name="Mazdziarz M."/>
        </authorList>
    </citation>
    <scope>NUCLEOTIDE SEQUENCE [LARGE SCALE GENOMIC DNA]</scope>
    <source>
        <strain evidence="1">Rf_01</strain>
        <tissue evidence="1">Aerial parts of the thallus</tissue>
    </source>
</reference>
<dbReference type="Proteomes" id="UP001605036">
    <property type="component" value="Unassembled WGS sequence"/>
</dbReference>
<gene>
    <name evidence="1" type="ORF">R1flu_014177</name>
</gene>
<dbReference type="InterPro" id="IPR019522">
    <property type="entry name" value="PIK3R5/6"/>
</dbReference>